<evidence type="ECO:0000256" key="4">
    <source>
        <dbReference type="ARBA" id="ARBA00023002"/>
    </source>
</evidence>
<dbReference type="Pfam" id="PF00067">
    <property type="entry name" value="p450"/>
    <property type="match status" value="1"/>
</dbReference>
<name>A0AAD6ZB62_9AGAR</name>
<dbReference type="GO" id="GO:0020037">
    <property type="term" value="F:heme binding"/>
    <property type="evidence" value="ECO:0007669"/>
    <property type="project" value="InterPro"/>
</dbReference>
<reference evidence="9" key="1">
    <citation type="submission" date="2023-03" db="EMBL/GenBank/DDBJ databases">
        <title>Massive genome expansion in bonnet fungi (Mycena s.s.) driven by repeated elements and novel gene families across ecological guilds.</title>
        <authorList>
            <consortium name="Lawrence Berkeley National Laboratory"/>
            <person name="Harder C.B."/>
            <person name="Miyauchi S."/>
            <person name="Viragh M."/>
            <person name="Kuo A."/>
            <person name="Thoen E."/>
            <person name="Andreopoulos B."/>
            <person name="Lu D."/>
            <person name="Skrede I."/>
            <person name="Drula E."/>
            <person name="Henrissat B."/>
            <person name="Morin E."/>
            <person name="Kohler A."/>
            <person name="Barry K."/>
            <person name="LaButti K."/>
            <person name="Morin E."/>
            <person name="Salamov A."/>
            <person name="Lipzen A."/>
            <person name="Mereny Z."/>
            <person name="Hegedus B."/>
            <person name="Baldrian P."/>
            <person name="Stursova M."/>
            <person name="Weitz H."/>
            <person name="Taylor A."/>
            <person name="Grigoriev I.V."/>
            <person name="Nagy L.G."/>
            <person name="Martin F."/>
            <person name="Kauserud H."/>
        </authorList>
    </citation>
    <scope>NUCLEOTIDE SEQUENCE</scope>
    <source>
        <strain evidence="9">CBHHK002</strain>
    </source>
</reference>
<dbReference type="EMBL" id="JARIHO010000066">
    <property type="protein sequence ID" value="KAJ7314622.1"/>
    <property type="molecule type" value="Genomic_DNA"/>
</dbReference>
<comment type="cofactor">
    <cofactor evidence="1 6">
        <name>heme</name>
        <dbReference type="ChEBI" id="CHEBI:30413"/>
    </cofactor>
</comment>
<dbReference type="GO" id="GO:0004497">
    <property type="term" value="F:monooxygenase activity"/>
    <property type="evidence" value="ECO:0007669"/>
    <property type="project" value="UniProtKB-KW"/>
</dbReference>
<keyword evidence="5 6" id="KW-0408">Iron</keyword>
<accession>A0AAD6ZB62</accession>
<dbReference type="Proteomes" id="UP001218218">
    <property type="component" value="Unassembled WGS sequence"/>
</dbReference>
<dbReference type="PRINTS" id="PR00465">
    <property type="entry name" value="EP450IV"/>
</dbReference>
<feature type="binding site" description="axial binding residue" evidence="6">
    <location>
        <position position="455"/>
    </location>
    <ligand>
        <name>heme</name>
        <dbReference type="ChEBI" id="CHEBI:30413"/>
    </ligand>
    <ligandPart>
        <name>Fe</name>
        <dbReference type="ChEBI" id="CHEBI:18248"/>
    </ligandPart>
</feature>
<feature type="chain" id="PRO_5041973555" evidence="8">
    <location>
        <begin position="20"/>
        <end position="516"/>
    </location>
</feature>
<keyword evidence="6 7" id="KW-0349">Heme</keyword>
<keyword evidence="4 7" id="KW-0560">Oxidoreductase</keyword>
<dbReference type="InterPro" id="IPR017972">
    <property type="entry name" value="Cyt_P450_CS"/>
</dbReference>
<evidence type="ECO:0000256" key="1">
    <source>
        <dbReference type="ARBA" id="ARBA00001971"/>
    </source>
</evidence>
<evidence type="ECO:0000256" key="7">
    <source>
        <dbReference type="RuleBase" id="RU000461"/>
    </source>
</evidence>
<evidence type="ECO:0000256" key="3">
    <source>
        <dbReference type="ARBA" id="ARBA00022723"/>
    </source>
</evidence>
<organism evidence="9 10">
    <name type="scientific">Mycena albidolilacea</name>
    <dbReference type="NCBI Taxonomy" id="1033008"/>
    <lineage>
        <taxon>Eukaryota</taxon>
        <taxon>Fungi</taxon>
        <taxon>Dikarya</taxon>
        <taxon>Basidiomycota</taxon>
        <taxon>Agaricomycotina</taxon>
        <taxon>Agaricomycetes</taxon>
        <taxon>Agaricomycetidae</taxon>
        <taxon>Agaricales</taxon>
        <taxon>Marasmiineae</taxon>
        <taxon>Mycenaceae</taxon>
        <taxon>Mycena</taxon>
    </lineage>
</organism>
<dbReference type="InterPro" id="IPR036396">
    <property type="entry name" value="Cyt_P450_sf"/>
</dbReference>
<evidence type="ECO:0000313" key="9">
    <source>
        <dbReference type="EMBL" id="KAJ7314622.1"/>
    </source>
</evidence>
<keyword evidence="8" id="KW-0732">Signal</keyword>
<evidence type="ECO:0000313" key="10">
    <source>
        <dbReference type="Proteomes" id="UP001218218"/>
    </source>
</evidence>
<dbReference type="GO" id="GO:0016705">
    <property type="term" value="F:oxidoreductase activity, acting on paired donors, with incorporation or reduction of molecular oxygen"/>
    <property type="evidence" value="ECO:0007669"/>
    <property type="project" value="InterPro"/>
</dbReference>
<dbReference type="PRINTS" id="PR00385">
    <property type="entry name" value="P450"/>
</dbReference>
<evidence type="ECO:0000256" key="8">
    <source>
        <dbReference type="SAM" id="SignalP"/>
    </source>
</evidence>
<evidence type="ECO:0000256" key="6">
    <source>
        <dbReference type="PIRSR" id="PIRSR602403-1"/>
    </source>
</evidence>
<dbReference type="Gene3D" id="1.10.630.10">
    <property type="entry name" value="Cytochrome P450"/>
    <property type="match status" value="1"/>
</dbReference>
<dbReference type="PROSITE" id="PS00086">
    <property type="entry name" value="CYTOCHROME_P450"/>
    <property type="match status" value="1"/>
</dbReference>
<dbReference type="AlphaFoldDB" id="A0AAD6ZB62"/>
<keyword evidence="7" id="KW-0503">Monooxygenase</keyword>
<dbReference type="PANTHER" id="PTHR46206">
    <property type="entry name" value="CYTOCHROME P450"/>
    <property type="match status" value="1"/>
</dbReference>
<keyword evidence="10" id="KW-1185">Reference proteome</keyword>
<comment type="caution">
    <text evidence="9">The sequence shown here is derived from an EMBL/GenBank/DDBJ whole genome shotgun (WGS) entry which is preliminary data.</text>
</comment>
<dbReference type="CDD" id="cd11041">
    <property type="entry name" value="CYP503A1-like"/>
    <property type="match status" value="1"/>
</dbReference>
<dbReference type="GO" id="GO:0005506">
    <property type="term" value="F:iron ion binding"/>
    <property type="evidence" value="ECO:0007669"/>
    <property type="project" value="InterPro"/>
</dbReference>
<sequence length="516" mass="58177">MNSLTSLVLSSGLVLLVFASIDKAFTNTSHPLDAIPIVGSSGLRSYWEAFKLLLTGGPAVIRRGYDLYPEGCFRIARPTHWLVIVSGPKHVKEFGDAQEHVLSFRGGMENTIAVTQVVGRTIAEDTYHQLTIRGSLTKNLQACFDGVREEIEFAFDEVLKLQGTEWKTLKTLNAMTAVVARVNNRLLVGLPLCRNKTYLDTSIQFAIDVIVSGQIIGFFPQYMRPFVGPLVTSRNKSIATALQLLGPVIEERLAKADTLGSNWPGKPNDFISWLLDDAVGEERTVRNLVLRVLSTNFAAIHTTSMTFTHAIFDLMTRPELIQPLRDEAERVFEEEGWTKNALNKMIKMDSFLRETQRLHTMGPVNMFRKVVAKDGFRFSDGTFLPEGTFACIAIDSIHHDTSFHQNAAELDAFRFAREREEYTATHDRDGQDMFKRHMVNAATDHLPWGIGKHVCPGRFFAAMELKTMLAHVLIKYDFEPQVPGVRPKDIVFGLSVTPNMFAKIRFRKRANLWAWV</sequence>
<evidence type="ECO:0000256" key="5">
    <source>
        <dbReference type="ARBA" id="ARBA00023004"/>
    </source>
</evidence>
<protein>
    <submittedName>
        <fullName evidence="9">Cytochrome P450</fullName>
    </submittedName>
</protein>
<evidence type="ECO:0000256" key="2">
    <source>
        <dbReference type="ARBA" id="ARBA00010617"/>
    </source>
</evidence>
<dbReference type="InterPro" id="IPR001128">
    <property type="entry name" value="Cyt_P450"/>
</dbReference>
<gene>
    <name evidence="9" type="ORF">DFH08DRAFT_917817</name>
</gene>
<keyword evidence="3 6" id="KW-0479">Metal-binding</keyword>
<dbReference type="InterPro" id="IPR002403">
    <property type="entry name" value="Cyt_P450_E_grp-IV"/>
</dbReference>
<dbReference type="SUPFAM" id="SSF48264">
    <property type="entry name" value="Cytochrome P450"/>
    <property type="match status" value="1"/>
</dbReference>
<proteinExistence type="inferred from homology"/>
<comment type="similarity">
    <text evidence="2 7">Belongs to the cytochrome P450 family.</text>
</comment>
<feature type="signal peptide" evidence="8">
    <location>
        <begin position="1"/>
        <end position="19"/>
    </location>
</feature>